<dbReference type="InterPro" id="IPR006145">
    <property type="entry name" value="PsdUridine_synth_RsuA/RluA"/>
</dbReference>
<feature type="domain" description="Pseudouridine synthase RsuA/RluA-like" evidence="5">
    <location>
        <begin position="80"/>
        <end position="233"/>
    </location>
</feature>
<evidence type="ECO:0000256" key="1">
    <source>
        <dbReference type="ARBA" id="ARBA00010876"/>
    </source>
</evidence>
<keyword evidence="3" id="KW-0694">RNA-binding</keyword>
<dbReference type="EC" id="5.4.99.-" evidence="4"/>
<evidence type="ECO:0000313" key="7">
    <source>
        <dbReference type="Proteomes" id="UP001279681"/>
    </source>
</evidence>
<evidence type="ECO:0000259" key="5">
    <source>
        <dbReference type="Pfam" id="PF00849"/>
    </source>
</evidence>
<protein>
    <recommendedName>
        <fullName evidence="4">Pseudouridine synthase</fullName>
        <ecNumber evidence="4">5.4.99.-</ecNumber>
    </recommendedName>
</protein>
<gene>
    <name evidence="6" type="ORF">RFV38_12605</name>
</gene>
<comment type="caution">
    <text evidence="6">The sequence shown here is derived from an EMBL/GenBank/DDBJ whole genome shotgun (WGS) entry which is preliminary data.</text>
</comment>
<dbReference type="PANTHER" id="PTHR21600:SF44">
    <property type="entry name" value="RIBOSOMAL LARGE SUBUNIT PSEUDOURIDINE SYNTHASE D"/>
    <property type="match status" value="1"/>
</dbReference>
<keyword evidence="2 4" id="KW-0413">Isomerase</keyword>
<dbReference type="Gene3D" id="3.30.2350.10">
    <property type="entry name" value="Pseudouridine synthase"/>
    <property type="match status" value="1"/>
</dbReference>
<evidence type="ECO:0000256" key="4">
    <source>
        <dbReference type="RuleBase" id="RU362028"/>
    </source>
</evidence>
<reference evidence="7" key="1">
    <citation type="submission" date="2023-07" db="EMBL/GenBank/DDBJ databases">
        <authorList>
            <person name="Colorado M.A."/>
            <person name="Villamil L.M."/>
            <person name="Melo J.F."/>
            <person name="Rodriguez J.A."/>
            <person name="Ruiz R.Y."/>
        </authorList>
    </citation>
    <scope>NUCLEOTIDE SEQUENCE [LARGE SCALE GENOMIC DNA]</scope>
    <source>
        <strain evidence="7">C33</strain>
    </source>
</reference>
<dbReference type="GO" id="GO:0016853">
    <property type="term" value="F:isomerase activity"/>
    <property type="evidence" value="ECO:0007669"/>
    <property type="project" value="UniProtKB-KW"/>
</dbReference>
<dbReference type="SUPFAM" id="SSF55174">
    <property type="entry name" value="Alpha-L RNA-binding motif"/>
    <property type="match status" value="1"/>
</dbReference>
<dbReference type="Proteomes" id="UP001279681">
    <property type="component" value="Unassembled WGS sequence"/>
</dbReference>
<dbReference type="NCBIfam" id="TIGR00005">
    <property type="entry name" value="rluA_subfam"/>
    <property type="match status" value="1"/>
</dbReference>
<dbReference type="PANTHER" id="PTHR21600">
    <property type="entry name" value="MITOCHONDRIAL RNA PSEUDOURIDINE SYNTHASE"/>
    <property type="match status" value="1"/>
</dbReference>
<dbReference type="InterPro" id="IPR050188">
    <property type="entry name" value="RluA_PseudoU_synthase"/>
</dbReference>
<dbReference type="InterPro" id="IPR006224">
    <property type="entry name" value="PsdUridine_synth_RluA-like_CS"/>
</dbReference>
<accession>A0ABU4WDP1</accession>
<dbReference type="RefSeq" id="WP_320314666.1">
    <property type="nucleotide sequence ID" value="NZ_JAVIKH010000030.1"/>
</dbReference>
<comment type="function">
    <text evidence="4">Responsible for synthesis of pseudouridine from uracil.</text>
</comment>
<dbReference type="InterPro" id="IPR020103">
    <property type="entry name" value="PsdUridine_synth_cat_dom_sf"/>
</dbReference>
<comment type="similarity">
    <text evidence="1 4">Belongs to the pseudouridine synthase RluA family.</text>
</comment>
<dbReference type="PROSITE" id="PS50889">
    <property type="entry name" value="S4"/>
    <property type="match status" value="1"/>
</dbReference>
<dbReference type="InterPro" id="IPR036986">
    <property type="entry name" value="S4_RNA-bd_sf"/>
</dbReference>
<name>A0ABU4WDP1_9FUSO</name>
<dbReference type="Pfam" id="PF00849">
    <property type="entry name" value="PseudoU_synth_2"/>
    <property type="match status" value="1"/>
</dbReference>
<organism evidence="6 7">
    <name type="scientific">Candidatus Cetobacterium colombiensis</name>
    <dbReference type="NCBI Taxonomy" id="3073100"/>
    <lineage>
        <taxon>Bacteria</taxon>
        <taxon>Fusobacteriati</taxon>
        <taxon>Fusobacteriota</taxon>
        <taxon>Fusobacteriia</taxon>
        <taxon>Fusobacteriales</taxon>
        <taxon>Fusobacteriaceae</taxon>
        <taxon>Cetobacterium</taxon>
    </lineage>
</organism>
<dbReference type="CDD" id="cd02869">
    <property type="entry name" value="PseudoU_synth_RluA_like"/>
    <property type="match status" value="1"/>
</dbReference>
<sequence length="289" mass="33313">MKFKVSERNELMKFLVENLTKQSKNNIKTLLSKEQILVNGKIERQFNLVLNPGDEVSINWNKNRNDQTPKGIKILFEDKDIVVIEKENGLLSISTEKKSNERTAYKLLMDYMKSKDKKERIFIVHRLDKDTSGVMIFAKSEKVKEQLQENWNDLVLEREYSVIVEGIVKEKVGQIKSYLKENKVFTTYSVKDDKNGGKLAITNYKVVKTKGKFTYLKAALETGRKNQIRVHMSDIGHPVVGDKKYGAQTNILKRLGLHAHTLKIKHPVTNEVMSFVSPTPKEFTRIIGE</sequence>
<dbReference type="CDD" id="cd00165">
    <property type="entry name" value="S4"/>
    <property type="match status" value="1"/>
</dbReference>
<dbReference type="EMBL" id="JAVIKH010000030">
    <property type="protein sequence ID" value="MDX8337324.1"/>
    <property type="molecule type" value="Genomic_DNA"/>
</dbReference>
<keyword evidence="7" id="KW-1185">Reference proteome</keyword>
<dbReference type="PROSITE" id="PS01129">
    <property type="entry name" value="PSI_RLU"/>
    <property type="match status" value="1"/>
</dbReference>
<evidence type="ECO:0000313" key="6">
    <source>
        <dbReference type="EMBL" id="MDX8337324.1"/>
    </source>
</evidence>
<proteinExistence type="inferred from homology"/>
<dbReference type="Gene3D" id="3.10.290.10">
    <property type="entry name" value="RNA-binding S4 domain"/>
    <property type="match status" value="1"/>
</dbReference>
<dbReference type="InterPro" id="IPR006225">
    <property type="entry name" value="PsdUridine_synth_RluC/D"/>
</dbReference>
<evidence type="ECO:0000256" key="2">
    <source>
        <dbReference type="ARBA" id="ARBA00023235"/>
    </source>
</evidence>
<comment type="catalytic activity">
    <reaction evidence="4">
        <text>a uridine in RNA = a pseudouridine in RNA</text>
        <dbReference type="Rhea" id="RHEA:48348"/>
        <dbReference type="Rhea" id="RHEA-COMP:12068"/>
        <dbReference type="Rhea" id="RHEA-COMP:12069"/>
        <dbReference type="ChEBI" id="CHEBI:65314"/>
        <dbReference type="ChEBI" id="CHEBI:65315"/>
    </reaction>
</comment>
<dbReference type="SUPFAM" id="SSF55120">
    <property type="entry name" value="Pseudouridine synthase"/>
    <property type="match status" value="1"/>
</dbReference>
<evidence type="ECO:0000256" key="3">
    <source>
        <dbReference type="PROSITE-ProRule" id="PRU00182"/>
    </source>
</evidence>